<sequence>MASERRKATFTGGPAHRGLDSPAVGRPSASNFRSSLTDLRMRSMWDLSESQRTMVRPRGIRCLSRMLQEDLVMPVSTHFWSRGRTRGSRSRYLVYPTKPTPTMDGASMLSSRARDKRGLPRPLKDPSFAHILKPSLVVLQPCARLFASSLCTDHEVSSSTAARPGPFHRLPSIL</sequence>
<organism evidence="2 3">
    <name type="scientific">Calocera viscosa (strain TUFC12733)</name>
    <dbReference type="NCBI Taxonomy" id="1330018"/>
    <lineage>
        <taxon>Eukaryota</taxon>
        <taxon>Fungi</taxon>
        <taxon>Dikarya</taxon>
        <taxon>Basidiomycota</taxon>
        <taxon>Agaricomycotina</taxon>
        <taxon>Dacrymycetes</taxon>
        <taxon>Dacrymycetales</taxon>
        <taxon>Dacrymycetaceae</taxon>
        <taxon>Calocera</taxon>
    </lineage>
</organism>
<reference evidence="2 3" key="1">
    <citation type="journal article" date="2016" name="Mol. Biol. Evol.">
        <title>Comparative Genomics of Early-Diverging Mushroom-Forming Fungi Provides Insights into the Origins of Lignocellulose Decay Capabilities.</title>
        <authorList>
            <person name="Nagy L.G."/>
            <person name="Riley R."/>
            <person name="Tritt A."/>
            <person name="Adam C."/>
            <person name="Daum C."/>
            <person name="Floudas D."/>
            <person name="Sun H."/>
            <person name="Yadav J.S."/>
            <person name="Pangilinan J."/>
            <person name="Larsson K.H."/>
            <person name="Matsuura K."/>
            <person name="Barry K."/>
            <person name="Labutti K."/>
            <person name="Kuo R."/>
            <person name="Ohm R.A."/>
            <person name="Bhattacharya S.S."/>
            <person name="Shirouzu T."/>
            <person name="Yoshinaga Y."/>
            <person name="Martin F.M."/>
            <person name="Grigoriev I.V."/>
            <person name="Hibbett D.S."/>
        </authorList>
    </citation>
    <scope>NUCLEOTIDE SEQUENCE [LARGE SCALE GENOMIC DNA]</scope>
    <source>
        <strain evidence="2 3">TUFC12733</strain>
    </source>
</reference>
<dbReference type="Proteomes" id="UP000076738">
    <property type="component" value="Unassembled WGS sequence"/>
</dbReference>
<dbReference type="EMBL" id="KV417293">
    <property type="protein sequence ID" value="KZO94695.1"/>
    <property type="molecule type" value="Genomic_DNA"/>
</dbReference>
<evidence type="ECO:0000313" key="3">
    <source>
        <dbReference type="Proteomes" id="UP000076738"/>
    </source>
</evidence>
<protein>
    <submittedName>
        <fullName evidence="2">Uncharacterized protein</fullName>
    </submittedName>
</protein>
<dbReference type="AlphaFoldDB" id="A0A167KIX3"/>
<keyword evidence="3" id="KW-1185">Reference proteome</keyword>
<name>A0A167KIX3_CALVF</name>
<evidence type="ECO:0000256" key="1">
    <source>
        <dbReference type="SAM" id="MobiDB-lite"/>
    </source>
</evidence>
<feature type="region of interest" description="Disordered" evidence="1">
    <location>
        <begin position="1"/>
        <end position="31"/>
    </location>
</feature>
<evidence type="ECO:0000313" key="2">
    <source>
        <dbReference type="EMBL" id="KZO94695.1"/>
    </source>
</evidence>
<proteinExistence type="predicted"/>
<gene>
    <name evidence="2" type="ORF">CALVIDRAFT_197835</name>
</gene>
<accession>A0A167KIX3</accession>